<feature type="signal peptide" evidence="1">
    <location>
        <begin position="1"/>
        <end position="25"/>
    </location>
</feature>
<proteinExistence type="predicted"/>
<evidence type="ECO:0000313" key="2">
    <source>
        <dbReference type="EMBL" id="KIQ70564.1"/>
    </source>
</evidence>
<accession>A0A0D0Q7Z9</accession>
<keyword evidence="1" id="KW-0732">Signal</keyword>
<comment type="caution">
    <text evidence="2">The sequence shown here is derived from an EMBL/GenBank/DDBJ whole genome shotgun (WGS) entry which is preliminary data.</text>
</comment>
<keyword evidence="3" id="KW-1185">Reference proteome</keyword>
<protein>
    <submittedName>
        <fullName evidence="2">Uncharacterized protein</fullName>
    </submittedName>
</protein>
<dbReference type="EMBL" id="AONG01000005">
    <property type="protein sequence ID" value="KIQ70564.1"/>
    <property type="molecule type" value="Genomic_DNA"/>
</dbReference>
<reference evidence="2 3" key="1">
    <citation type="submission" date="2013-01" db="EMBL/GenBank/DDBJ databases">
        <authorList>
            <person name="Fiebig A."/>
            <person name="Goeker M."/>
            <person name="Klenk H.-P.P."/>
        </authorList>
    </citation>
    <scope>NUCLEOTIDE SEQUENCE [LARGE SCALE GENOMIC DNA]</scope>
    <source>
        <strain evidence="2 3">DSM 24838</strain>
    </source>
</reference>
<sequence length="129" mass="14008">MRPVLPALAAILVLAGCLSPREACIASVSRELNTINSLIAETQGNLARGYALEERTEIYTVPRRCDGTNADGTTFTYSCPEQRTRSRNEPVAIDLNAERAKLNSLLERRASMEAGTNAAVRQCIASNPE</sequence>
<dbReference type="AlphaFoldDB" id="A0A0D0Q7Z9"/>
<name>A0A0D0Q7Z9_9RHOB</name>
<evidence type="ECO:0000256" key="1">
    <source>
        <dbReference type="SAM" id="SignalP"/>
    </source>
</evidence>
<dbReference type="STRING" id="1123501.Wenmar_00942"/>
<dbReference type="PROSITE" id="PS51257">
    <property type="entry name" value="PROKAR_LIPOPROTEIN"/>
    <property type="match status" value="1"/>
</dbReference>
<organism evidence="2 3">
    <name type="scientific">Wenxinia marina DSM 24838</name>
    <dbReference type="NCBI Taxonomy" id="1123501"/>
    <lineage>
        <taxon>Bacteria</taxon>
        <taxon>Pseudomonadati</taxon>
        <taxon>Pseudomonadota</taxon>
        <taxon>Alphaproteobacteria</taxon>
        <taxon>Rhodobacterales</taxon>
        <taxon>Roseobacteraceae</taxon>
        <taxon>Wenxinia</taxon>
    </lineage>
</organism>
<dbReference type="Proteomes" id="UP000035100">
    <property type="component" value="Unassembled WGS sequence"/>
</dbReference>
<dbReference type="RefSeq" id="WP_018302723.1">
    <property type="nucleotide sequence ID" value="NZ_KB902288.1"/>
</dbReference>
<dbReference type="OrthoDB" id="7875456at2"/>
<dbReference type="eggNOG" id="ENOG50333JZ">
    <property type="taxonomic scope" value="Bacteria"/>
</dbReference>
<gene>
    <name evidence="2" type="ORF">Wenmar_00942</name>
</gene>
<feature type="chain" id="PRO_5002235909" evidence="1">
    <location>
        <begin position="26"/>
        <end position="129"/>
    </location>
</feature>
<evidence type="ECO:0000313" key="3">
    <source>
        <dbReference type="Proteomes" id="UP000035100"/>
    </source>
</evidence>